<feature type="domain" description="SCP" evidence="1">
    <location>
        <begin position="11"/>
        <end position="77"/>
    </location>
</feature>
<proteinExistence type="predicted"/>
<dbReference type="EMBL" id="UYYB01099518">
    <property type="protein sequence ID" value="VDM77553.1"/>
    <property type="molecule type" value="Genomic_DNA"/>
</dbReference>
<dbReference type="Proteomes" id="UP000270094">
    <property type="component" value="Unassembled WGS sequence"/>
</dbReference>
<dbReference type="Gene3D" id="3.40.33.10">
    <property type="entry name" value="CAP"/>
    <property type="match status" value="1"/>
</dbReference>
<dbReference type="InterPro" id="IPR035940">
    <property type="entry name" value="CAP_sf"/>
</dbReference>
<name>A0A3P7JA60_STRVU</name>
<dbReference type="AlphaFoldDB" id="A0A3P7JA60"/>
<protein>
    <recommendedName>
        <fullName evidence="1">SCP domain-containing protein</fullName>
    </recommendedName>
</protein>
<dbReference type="SUPFAM" id="SSF55797">
    <property type="entry name" value="PR-1-like"/>
    <property type="match status" value="1"/>
</dbReference>
<organism evidence="2 3">
    <name type="scientific">Strongylus vulgaris</name>
    <name type="common">Blood worm</name>
    <dbReference type="NCBI Taxonomy" id="40348"/>
    <lineage>
        <taxon>Eukaryota</taxon>
        <taxon>Metazoa</taxon>
        <taxon>Ecdysozoa</taxon>
        <taxon>Nematoda</taxon>
        <taxon>Chromadorea</taxon>
        <taxon>Rhabditida</taxon>
        <taxon>Rhabditina</taxon>
        <taxon>Rhabditomorpha</taxon>
        <taxon>Strongyloidea</taxon>
        <taxon>Strongylidae</taxon>
        <taxon>Strongylus</taxon>
    </lineage>
</organism>
<gene>
    <name evidence="2" type="ORF">SVUK_LOCUS12551</name>
</gene>
<sequence>MIRPTTITALEAAVQAVRSWWRIIFINGMNRRVVYTEFLERKPMSPSNMTQMAWAGSYRLGCGMRNCGDFRAFVCRYGPRGNIYQEQIYVPGPVCGSCFAGNCIDGLCPTPTM</sequence>
<evidence type="ECO:0000313" key="2">
    <source>
        <dbReference type="EMBL" id="VDM77553.1"/>
    </source>
</evidence>
<dbReference type="OrthoDB" id="5874910at2759"/>
<accession>A0A3P7JA60</accession>
<reference evidence="2 3" key="1">
    <citation type="submission" date="2018-11" db="EMBL/GenBank/DDBJ databases">
        <authorList>
            <consortium name="Pathogen Informatics"/>
        </authorList>
    </citation>
    <scope>NUCLEOTIDE SEQUENCE [LARGE SCALE GENOMIC DNA]</scope>
</reference>
<keyword evidence="3" id="KW-1185">Reference proteome</keyword>
<dbReference type="InterPro" id="IPR014044">
    <property type="entry name" value="CAP_dom"/>
</dbReference>
<evidence type="ECO:0000313" key="3">
    <source>
        <dbReference type="Proteomes" id="UP000270094"/>
    </source>
</evidence>
<dbReference type="Pfam" id="PF00188">
    <property type="entry name" value="CAP"/>
    <property type="match status" value="1"/>
</dbReference>
<evidence type="ECO:0000259" key="1">
    <source>
        <dbReference type="Pfam" id="PF00188"/>
    </source>
</evidence>